<keyword evidence="1" id="KW-0812">Transmembrane</keyword>
<accession>A0A7S9D4G2</accession>
<sequence>MEVAVAAIAAVCYRYGYYHLAFWLIAVAIFYALLVLAKSMASRSWYSSQRAKAGLKEGKGFGILIVTKLVILIALSFGAMRLAELTDYGGIGTQLSTLCSSGTQGLRKRCADWIGTQQKRP</sequence>
<name>A0A7S9D4G2_9BRAD</name>
<evidence type="ECO:0000313" key="2">
    <source>
        <dbReference type="EMBL" id="QPF90244.1"/>
    </source>
</evidence>
<dbReference type="KEGG" id="bcou:IC761_27635"/>
<gene>
    <name evidence="2" type="ORF">IC761_27635</name>
</gene>
<feature type="transmembrane region" description="Helical" evidence="1">
    <location>
        <begin position="61"/>
        <end position="80"/>
    </location>
</feature>
<protein>
    <submittedName>
        <fullName evidence="2">Uncharacterized protein</fullName>
    </submittedName>
</protein>
<evidence type="ECO:0000256" key="1">
    <source>
        <dbReference type="SAM" id="Phobius"/>
    </source>
</evidence>
<evidence type="ECO:0000313" key="3">
    <source>
        <dbReference type="Proteomes" id="UP000594621"/>
    </source>
</evidence>
<keyword evidence="1" id="KW-1133">Transmembrane helix</keyword>
<dbReference type="EMBL" id="CP061379">
    <property type="protein sequence ID" value="QPF90244.1"/>
    <property type="molecule type" value="Genomic_DNA"/>
</dbReference>
<feature type="transmembrane region" description="Helical" evidence="1">
    <location>
        <begin position="20"/>
        <end position="41"/>
    </location>
</feature>
<dbReference type="RefSeq" id="WP_195799836.1">
    <property type="nucleotide sequence ID" value="NZ_CP061379.1"/>
</dbReference>
<keyword evidence="1" id="KW-0472">Membrane</keyword>
<keyword evidence="3" id="KW-1185">Reference proteome</keyword>
<dbReference type="AlphaFoldDB" id="A0A7S9D4G2"/>
<dbReference type="Proteomes" id="UP000594621">
    <property type="component" value="Chromosome"/>
</dbReference>
<reference evidence="2 3" key="1">
    <citation type="submission" date="2020-09" db="EMBL/GenBank/DDBJ databases">
        <title>Complete genomes of bradyrhizobia occurring on native shrubby legumes in Australia.</title>
        <authorList>
            <person name="Lafay B."/>
        </authorList>
    </citation>
    <scope>NUCLEOTIDE SEQUENCE [LARGE SCALE GENOMIC DNA]</scope>
    <source>
        <strain evidence="2 3">BDV5040</strain>
    </source>
</reference>
<organism evidence="2 3">
    <name type="scientific">Bradyrhizobium commune</name>
    <dbReference type="NCBI Taxonomy" id="83627"/>
    <lineage>
        <taxon>Bacteria</taxon>
        <taxon>Pseudomonadati</taxon>
        <taxon>Pseudomonadota</taxon>
        <taxon>Alphaproteobacteria</taxon>
        <taxon>Hyphomicrobiales</taxon>
        <taxon>Nitrobacteraceae</taxon>
        <taxon>Bradyrhizobium</taxon>
    </lineage>
</organism>
<proteinExistence type="predicted"/>